<dbReference type="PROSITE" id="PS51421">
    <property type="entry name" value="RAS"/>
    <property type="match status" value="1"/>
</dbReference>
<dbReference type="AlphaFoldDB" id="A2G189"/>
<name>A2G189_TRIV3</name>
<dbReference type="PROSITE" id="PS51420">
    <property type="entry name" value="RHO"/>
    <property type="match status" value="1"/>
</dbReference>
<dbReference type="VEuPathDB" id="TrichDB:TVAG_261280"/>
<evidence type="ECO:0000313" key="3">
    <source>
        <dbReference type="EMBL" id="EAX89083.1"/>
    </source>
</evidence>
<dbReference type="GO" id="GO:0042147">
    <property type="term" value="P:retrograde transport, endosome to Golgi"/>
    <property type="evidence" value="ECO:0000318"/>
    <property type="project" value="GO_Central"/>
</dbReference>
<dbReference type="InterPro" id="IPR027417">
    <property type="entry name" value="P-loop_NTPase"/>
</dbReference>
<dbReference type="Gene3D" id="3.40.50.300">
    <property type="entry name" value="P-loop containing nucleotide triphosphate hydrolases"/>
    <property type="match status" value="1"/>
</dbReference>
<keyword evidence="4" id="KW-1185">Reference proteome</keyword>
<dbReference type="InParanoid" id="A2G189"/>
<dbReference type="InterPro" id="IPR001806">
    <property type="entry name" value="Small_GTPase"/>
</dbReference>
<dbReference type="GO" id="GO:0005829">
    <property type="term" value="C:cytosol"/>
    <property type="evidence" value="ECO:0007669"/>
    <property type="project" value="GOC"/>
</dbReference>
<dbReference type="GO" id="GO:0012505">
    <property type="term" value="C:endomembrane system"/>
    <property type="evidence" value="ECO:0000318"/>
    <property type="project" value="GO_Central"/>
</dbReference>
<dbReference type="eggNOG" id="KOG0094">
    <property type="taxonomic scope" value="Eukaryota"/>
</dbReference>
<reference evidence="3" key="1">
    <citation type="submission" date="2006-10" db="EMBL/GenBank/DDBJ databases">
        <authorList>
            <person name="Amadeo P."/>
            <person name="Zhao Q."/>
            <person name="Wortman J."/>
            <person name="Fraser-Liggett C."/>
            <person name="Carlton J."/>
        </authorList>
    </citation>
    <scope>NUCLEOTIDE SEQUENCE</scope>
    <source>
        <strain evidence="3">G3</strain>
    </source>
</reference>
<reference evidence="3" key="2">
    <citation type="journal article" date="2007" name="Science">
        <title>Draft genome sequence of the sexually transmitted pathogen Trichomonas vaginalis.</title>
        <authorList>
            <person name="Carlton J.M."/>
            <person name="Hirt R.P."/>
            <person name="Silva J.C."/>
            <person name="Delcher A.L."/>
            <person name="Schatz M."/>
            <person name="Zhao Q."/>
            <person name="Wortman J.R."/>
            <person name="Bidwell S.L."/>
            <person name="Alsmark U.C.M."/>
            <person name="Besteiro S."/>
            <person name="Sicheritz-Ponten T."/>
            <person name="Noel C.J."/>
            <person name="Dacks J.B."/>
            <person name="Foster P.G."/>
            <person name="Simillion C."/>
            <person name="Van de Peer Y."/>
            <person name="Miranda-Saavedra D."/>
            <person name="Barton G.J."/>
            <person name="Westrop G.D."/>
            <person name="Mueller S."/>
            <person name="Dessi D."/>
            <person name="Fiori P.L."/>
            <person name="Ren Q."/>
            <person name="Paulsen I."/>
            <person name="Zhang H."/>
            <person name="Bastida-Corcuera F.D."/>
            <person name="Simoes-Barbosa A."/>
            <person name="Brown M.T."/>
            <person name="Hayes R.D."/>
            <person name="Mukherjee M."/>
            <person name="Okumura C.Y."/>
            <person name="Schneider R."/>
            <person name="Smith A.J."/>
            <person name="Vanacova S."/>
            <person name="Villalvazo M."/>
            <person name="Haas B.J."/>
            <person name="Pertea M."/>
            <person name="Feldblyum T.V."/>
            <person name="Utterback T.R."/>
            <person name="Shu C.L."/>
            <person name="Osoegawa K."/>
            <person name="de Jong P.J."/>
            <person name="Hrdy I."/>
            <person name="Horvathova L."/>
            <person name="Zubacova Z."/>
            <person name="Dolezal P."/>
            <person name="Malik S.B."/>
            <person name="Logsdon J.M. Jr."/>
            <person name="Henze K."/>
            <person name="Gupta A."/>
            <person name="Wang C.C."/>
            <person name="Dunne R.L."/>
            <person name="Upcroft J.A."/>
            <person name="Upcroft P."/>
            <person name="White O."/>
            <person name="Salzberg S.L."/>
            <person name="Tang P."/>
            <person name="Chiu C.-H."/>
            <person name="Lee Y.-S."/>
            <person name="Embley T.M."/>
            <person name="Coombs G.H."/>
            <person name="Mottram J.C."/>
            <person name="Tachezy J."/>
            <person name="Fraser-Liggett C.M."/>
            <person name="Johnson P.J."/>
        </authorList>
    </citation>
    <scope>NUCLEOTIDE SEQUENCE [LARGE SCALE GENOMIC DNA]</scope>
    <source>
        <strain evidence="3">G3</strain>
    </source>
</reference>
<keyword evidence="1" id="KW-0547">Nucleotide-binding</keyword>
<dbReference type="KEGG" id="tva:4746750"/>
<dbReference type="FunFam" id="3.40.50.300:FF:001329">
    <property type="entry name" value="Small GTP-binding protein, putative"/>
    <property type="match status" value="1"/>
</dbReference>
<organism evidence="3 4">
    <name type="scientific">Trichomonas vaginalis (strain ATCC PRA-98 / G3)</name>
    <dbReference type="NCBI Taxonomy" id="412133"/>
    <lineage>
        <taxon>Eukaryota</taxon>
        <taxon>Metamonada</taxon>
        <taxon>Parabasalia</taxon>
        <taxon>Trichomonadida</taxon>
        <taxon>Trichomonadidae</taxon>
        <taxon>Trichomonas</taxon>
    </lineage>
</organism>
<dbReference type="RefSeq" id="XP_001302013.1">
    <property type="nucleotide sequence ID" value="XM_001302012.1"/>
</dbReference>
<dbReference type="InterPro" id="IPR005225">
    <property type="entry name" value="Small_GTP-bd"/>
</dbReference>
<dbReference type="VEuPathDB" id="TrichDB:TVAGG3_0559390"/>
<dbReference type="PRINTS" id="PR00449">
    <property type="entry name" value="RASTRNSFRMNG"/>
</dbReference>
<protein>
    <submittedName>
        <fullName evidence="3">Small GTP-binding protein, putative</fullName>
    </submittedName>
</protein>
<dbReference type="NCBIfam" id="TIGR00231">
    <property type="entry name" value="small_GTP"/>
    <property type="match status" value="1"/>
</dbReference>
<dbReference type="GO" id="GO:0006890">
    <property type="term" value="P:retrograde vesicle-mediated transport, Golgi to endoplasmic reticulum"/>
    <property type="evidence" value="ECO:0000318"/>
    <property type="project" value="GO_Central"/>
</dbReference>
<keyword evidence="2" id="KW-0342">GTP-binding</keyword>
<dbReference type="SMART" id="SM00174">
    <property type="entry name" value="RHO"/>
    <property type="match status" value="1"/>
</dbReference>
<evidence type="ECO:0000313" key="4">
    <source>
        <dbReference type="Proteomes" id="UP000001542"/>
    </source>
</evidence>
<evidence type="ECO:0000256" key="1">
    <source>
        <dbReference type="ARBA" id="ARBA00022741"/>
    </source>
</evidence>
<accession>A2G189</accession>
<proteinExistence type="predicted"/>
<dbReference type="GO" id="GO:0005794">
    <property type="term" value="C:Golgi apparatus"/>
    <property type="evidence" value="ECO:0000318"/>
    <property type="project" value="GO_Central"/>
</dbReference>
<dbReference type="EMBL" id="DS114236">
    <property type="protein sequence ID" value="EAX89083.1"/>
    <property type="molecule type" value="Genomic_DNA"/>
</dbReference>
<gene>
    <name evidence="3" type="ORF">TVAG_261280</name>
</gene>
<dbReference type="OMA" id="VYKIHEL"/>
<dbReference type="SMART" id="SM00175">
    <property type="entry name" value="RAB"/>
    <property type="match status" value="1"/>
</dbReference>
<dbReference type="GO" id="GO:0005525">
    <property type="term" value="F:GTP binding"/>
    <property type="evidence" value="ECO:0007669"/>
    <property type="project" value="UniProtKB-KW"/>
</dbReference>
<dbReference type="OrthoDB" id="8830751at2759"/>
<dbReference type="GO" id="GO:0006891">
    <property type="term" value="P:intra-Golgi vesicle-mediated transport"/>
    <property type="evidence" value="ECO:0000318"/>
    <property type="project" value="GO_Central"/>
</dbReference>
<dbReference type="SMR" id="A2G189"/>
<dbReference type="SUPFAM" id="SSF52540">
    <property type="entry name" value="P-loop containing nucleoside triphosphate hydrolases"/>
    <property type="match status" value="1"/>
</dbReference>
<dbReference type="InterPro" id="IPR050227">
    <property type="entry name" value="Rab"/>
</dbReference>
<dbReference type="CDD" id="cd00154">
    <property type="entry name" value="Rab"/>
    <property type="match status" value="1"/>
</dbReference>
<dbReference type="Pfam" id="PF00071">
    <property type="entry name" value="Ras"/>
    <property type="match status" value="1"/>
</dbReference>
<dbReference type="Proteomes" id="UP000001542">
    <property type="component" value="Unassembled WGS sequence"/>
</dbReference>
<dbReference type="SMART" id="SM00173">
    <property type="entry name" value="RAS"/>
    <property type="match status" value="1"/>
</dbReference>
<sequence>MESLKVNFVGDTNVGKTSIIHYYLNKETPVTPTVGADYNEVVLNGDGIDVQLKLFDTAGQEKYSALMPLYFRDKDIFIVVYDLTSLESLQNVEKWVYKIHELSGEIPIIIVGNKSDLEPQVPQEQIEQIIIRIDPRKSFLTSAVTGSNVKELFEYLAFSRDIQRTPEDPNLIPRESKKKCC</sequence>
<dbReference type="PROSITE" id="PS51419">
    <property type="entry name" value="RAB"/>
    <property type="match status" value="1"/>
</dbReference>
<dbReference type="GO" id="GO:0006886">
    <property type="term" value="P:intracellular protein transport"/>
    <property type="evidence" value="ECO:0000318"/>
    <property type="project" value="GO_Central"/>
</dbReference>
<dbReference type="PANTHER" id="PTHR47977">
    <property type="entry name" value="RAS-RELATED PROTEIN RAB"/>
    <property type="match status" value="1"/>
</dbReference>
<evidence type="ECO:0000256" key="2">
    <source>
        <dbReference type="ARBA" id="ARBA00023134"/>
    </source>
</evidence>
<dbReference type="GO" id="GO:0003924">
    <property type="term" value="F:GTPase activity"/>
    <property type="evidence" value="ECO:0000318"/>
    <property type="project" value="GO_Central"/>
</dbReference>